<evidence type="ECO:0000313" key="4">
    <source>
        <dbReference type="EMBL" id="KAJ0970157.1"/>
    </source>
</evidence>
<comment type="function">
    <text evidence="2">Binds amino acids.</text>
</comment>
<comment type="caution">
    <text evidence="4">The sequence shown here is derived from an EMBL/GenBank/DDBJ whole genome shotgun (WGS) entry which is preliminary data.</text>
</comment>
<dbReference type="InterPro" id="IPR002912">
    <property type="entry name" value="ACT_dom"/>
</dbReference>
<gene>
    <name evidence="4" type="ORF">J5N97_023034</name>
</gene>
<dbReference type="GO" id="GO:0016597">
    <property type="term" value="F:amino acid binding"/>
    <property type="evidence" value="ECO:0007669"/>
    <property type="project" value="UniProtKB-UniRule"/>
</dbReference>
<dbReference type="EMBL" id="JAGGNH010000006">
    <property type="protein sequence ID" value="KAJ0970157.1"/>
    <property type="molecule type" value="Genomic_DNA"/>
</dbReference>
<dbReference type="InterPro" id="IPR056816">
    <property type="entry name" value="ACR2/9/10_N"/>
</dbReference>
<dbReference type="SUPFAM" id="SSF55021">
    <property type="entry name" value="ACT-like"/>
    <property type="match status" value="2"/>
</dbReference>
<dbReference type="Pfam" id="PF01842">
    <property type="entry name" value="ACT"/>
    <property type="match status" value="1"/>
</dbReference>
<dbReference type="AlphaFoldDB" id="A0A9D5HBE3"/>
<dbReference type="PANTHER" id="PTHR31096:SF23">
    <property type="entry name" value="ACT DOMAIN-CONTAINING PROTEIN ACR10"/>
    <property type="match status" value="1"/>
</dbReference>
<evidence type="ECO:0000313" key="5">
    <source>
        <dbReference type="Proteomes" id="UP001085076"/>
    </source>
</evidence>
<dbReference type="PROSITE" id="PS51671">
    <property type="entry name" value="ACT"/>
    <property type="match status" value="1"/>
</dbReference>
<evidence type="ECO:0000256" key="1">
    <source>
        <dbReference type="ARBA" id="ARBA00022737"/>
    </source>
</evidence>
<dbReference type="PANTHER" id="PTHR31096">
    <property type="entry name" value="ACT DOMAIN-CONTAINING PROTEIN ACR4-RELATED"/>
    <property type="match status" value="1"/>
</dbReference>
<dbReference type="Pfam" id="PF24926">
    <property type="entry name" value="ACT_ACR9_C"/>
    <property type="match status" value="1"/>
</dbReference>
<reference evidence="4" key="1">
    <citation type="submission" date="2021-03" db="EMBL/GenBank/DDBJ databases">
        <authorList>
            <person name="Li Z."/>
            <person name="Yang C."/>
        </authorList>
    </citation>
    <scope>NUCLEOTIDE SEQUENCE</scope>
    <source>
        <strain evidence="4">Dzin_1.0</strain>
        <tissue evidence="4">Leaf</tissue>
    </source>
</reference>
<dbReference type="InterPro" id="IPR056805">
    <property type="entry name" value="ACT_ACR9/10_C"/>
</dbReference>
<dbReference type="Pfam" id="PF24914">
    <property type="entry name" value="ACR10_N"/>
    <property type="match status" value="1"/>
</dbReference>
<dbReference type="Proteomes" id="UP001085076">
    <property type="component" value="Miscellaneous, Linkage group lg06"/>
</dbReference>
<sequence length="391" mass="44213">MGIPCDDFVVFRQPESSGEPTLITINCPDKTGLGCDLCRIILFFGLSIVRGDASTDGKWCFIVFWVVGRDSGSQTRWGLLKKRLLGACPAASPAFGLYNSYYRLQELLILEQQPQVFLLKFSCYDRLGLLHDVTQVLCELELIIRRVKVSTTPDGRIMDLFFITDTRELLHTKKRRDETIDNLRAVLGDSMTSCDIELAGADIPAVLHASACLPPAIIEEIPAHTLIQIVGPDHKGLLYDIMRTLKDYNIQLSYGRFYASQNGISDLDLFVMQKDGKKIIDPNKQRALCERLRLELFHPLRVTVASRGPDTELLVANPVELSGKGRPLVFYDITLALKLLHTRIFLAEIGRHVIGDREWEVYRILLDDDHESIAPKDKIVEKVTKMLMGWE</sequence>
<accession>A0A9D5HBE3</accession>
<name>A0A9D5HBE3_9LILI</name>
<evidence type="ECO:0000256" key="2">
    <source>
        <dbReference type="RuleBase" id="RU369043"/>
    </source>
</evidence>
<dbReference type="Pfam" id="PF24931">
    <property type="entry name" value="ACT_ACR9_3rd"/>
    <property type="match status" value="1"/>
</dbReference>
<reference evidence="4" key="2">
    <citation type="journal article" date="2022" name="Hortic Res">
        <title>The genome of Dioscorea zingiberensis sheds light on the biosynthesis, origin and evolution of the medicinally important diosgenin saponins.</title>
        <authorList>
            <person name="Li Y."/>
            <person name="Tan C."/>
            <person name="Li Z."/>
            <person name="Guo J."/>
            <person name="Li S."/>
            <person name="Chen X."/>
            <person name="Wang C."/>
            <person name="Dai X."/>
            <person name="Yang H."/>
            <person name="Song W."/>
            <person name="Hou L."/>
            <person name="Xu J."/>
            <person name="Tong Z."/>
            <person name="Xu A."/>
            <person name="Yuan X."/>
            <person name="Wang W."/>
            <person name="Yang Q."/>
            <person name="Chen L."/>
            <person name="Sun Z."/>
            <person name="Wang K."/>
            <person name="Pan B."/>
            <person name="Chen J."/>
            <person name="Bao Y."/>
            <person name="Liu F."/>
            <person name="Qi X."/>
            <person name="Gang D.R."/>
            <person name="Wen J."/>
            <person name="Li J."/>
        </authorList>
    </citation>
    <scope>NUCLEOTIDE SEQUENCE</scope>
    <source>
        <strain evidence="4">Dzin_1.0</strain>
    </source>
</reference>
<evidence type="ECO:0000259" key="3">
    <source>
        <dbReference type="PROSITE" id="PS51671"/>
    </source>
</evidence>
<keyword evidence="1 2" id="KW-0677">Repeat</keyword>
<protein>
    <recommendedName>
        <fullName evidence="2">ACT domain-containing protein ACR</fullName>
    </recommendedName>
    <alternativeName>
        <fullName evidence="2">Protein ACT DOMAIN REPEATS</fullName>
    </alternativeName>
</protein>
<organism evidence="4 5">
    <name type="scientific">Dioscorea zingiberensis</name>
    <dbReference type="NCBI Taxonomy" id="325984"/>
    <lineage>
        <taxon>Eukaryota</taxon>
        <taxon>Viridiplantae</taxon>
        <taxon>Streptophyta</taxon>
        <taxon>Embryophyta</taxon>
        <taxon>Tracheophyta</taxon>
        <taxon>Spermatophyta</taxon>
        <taxon>Magnoliopsida</taxon>
        <taxon>Liliopsida</taxon>
        <taxon>Dioscoreales</taxon>
        <taxon>Dioscoreaceae</taxon>
        <taxon>Dioscorea</taxon>
    </lineage>
</organism>
<dbReference type="InterPro" id="IPR045865">
    <property type="entry name" value="ACT-like_dom_sf"/>
</dbReference>
<keyword evidence="5" id="KW-1185">Reference proteome</keyword>
<feature type="domain" description="ACT" evidence="3">
    <location>
        <begin position="118"/>
        <end position="191"/>
    </location>
</feature>
<proteinExistence type="predicted"/>
<dbReference type="OrthoDB" id="2019824at2759"/>
<dbReference type="InterPro" id="IPR040217">
    <property type="entry name" value="ACR1-12"/>
</dbReference>